<dbReference type="Pfam" id="PF04464">
    <property type="entry name" value="Glyphos_transf"/>
    <property type="match status" value="2"/>
</dbReference>
<comment type="similarity">
    <text evidence="2">Belongs to the CDP-glycerol glycerophosphotransferase family.</text>
</comment>
<dbReference type="PANTHER" id="PTHR37316">
    <property type="entry name" value="TEICHOIC ACID GLYCEROL-PHOSPHATE PRIMASE"/>
    <property type="match status" value="1"/>
</dbReference>
<evidence type="ECO:0000313" key="8">
    <source>
        <dbReference type="EMBL" id="MBM7646055.1"/>
    </source>
</evidence>
<dbReference type="GO" id="GO:0047355">
    <property type="term" value="F:CDP-glycerol glycerophosphotransferase activity"/>
    <property type="evidence" value="ECO:0007669"/>
    <property type="project" value="UniProtKB-EC"/>
</dbReference>
<dbReference type="Gene3D" id="3.40.50.11820">
    <property type="match status" value="1"/>
</dbReference>
<dbReference type="RefSeq" id="WP_205003957.1">
    <property type="nucleotide sequence ID" value="NZ_JAFBER010000015.1"/>
</dbReference>
<protein>
    <submittedName>
        <fullName evidence="8">CDP-glycerol glycerophosphotransferase</fullName>
        <ecNumber evidence="8">2.7.8.12</ecNumber>
    </submittedName>
</protein>
<evidence type="ECO:0000259" key="7">
    <source>
        <dbReference type="Pfam" id="PF18674"/>
    </source>
</evidence>
<dbReference type="InterPro" id="IPR043148">
    <property type="entry name" value="TagF_C"/>
</dbReference>
<comment type="subcellular location">
    <subcellularLocation>
        <location evidence="1">Cell membrane</location>
        <topology evidence="1">Peripheral membrane protein</topology>
    </subcellularLocation>
</comment>
<keyword evidence="3" id="KW-1003">Cell membrane</keyword>
<sequence length="1130" mass="135083">MDVKDSLGRLKKRLSKKTVRKNPLKQRLILKQKQRQLYISGRFSRKSYQAKEIWIHSRTDDRKILLANITPSSNFEFKINLDDVIHYGESEETIFDFYIKIRTPIKHVSEERLEKVKNDSDYGLLKNGEPFIEYAIRLGRFADTKVENIEKVTIDNYSLIVYTTKNGNLSLAFNKELKPVASHHIKQLKIKNNRLTFFGELFTGHSRVESAHIILRGRDTNIEKKIPLILTLKENHQKNNGLHQYHYKTDISLSQMFNVKELEEDIYDFFFYLKYHDQDDMTLVRIGKPRFIARHFIKGGYITNKDTVLVMTPYYTFKQFNLSLQVDEFDHDTFKYLQKMLRWAWLLRPFYKRKNIWLVGERSYKAQDTGYHFFKYMRKKYPKRHVYYVIDKDSPELKNIKDLGHVLYYKSKRHVLYSLMATRVIGSHHPDYLFPLRTKRFQKAVKATKVFLQHGVMGTKNMVANYGKKAPGFDTDLFLVSSEFEKNMIVQDFGYDPREVEITGLSRFDSLLANNVNIKRQILIIPTWRDWIVTEDTFLESEYFERYMQLIHNPMLHQLSRDYQFEIIFCLHPNMQKFTSYFTSAPVRVISQGEVDVQKLLKESMLMITDYSSVGFDFSFLHKPIIYYQFDRERFIGQHPSHLDLDNDLPGDIVNRLYDICHLVKEYAENNFKMKDEHKERASKFLKYRDCHANDRIYQAVTTFKPKRQYFKELFESDFCLTLFNKFRKSKLYFPAMKVFYNLARRLLPVNQQLIVFESGIGNQYADSPRYIYEELAKRGLKYKKVWVYNKNIRFNDPDTIKIKRLSPQYYYYLARAKYWVNNQNFPTYIKKRKGTTYVQTWHGTPLKKMLFDIDHIQGRNPDYLERVYQATSQWDYLISPSPYATKAFLSAFHYRGKVLEIGYPRNDIFYRKDKTAQADKIRQRLNIPKDKKVILYAPTFRDNQTAKNNKFTFDLNLDFEKMNASLGDDFVFLLRMHVVIKNKIDIPEEYQDFIYDVSEYSDIQELYLISDILITDYSSVMFDFANLKRPILFYTYDLEIYRDQLRGFYMDFEKEAPGPFLRNTNELITSILNIDHIKRHYQARYDRFNEKYCGLEDGLATVRLVDAIFDKESEEIKDQLTKTKHAVNI</sequence>
<keyword evidence="4 8" id="KW-0808">Transferase</keyword>
<feature type="domain" description="TarS C-terminal" evidence="7">
    <location>
        <begin position="184"/>
        <end position="326"/>
    </location>
</feature>
<name>A0ABS2Q187_9BACL</name>
<dbReference type="InterPro" id="IPR041038">
    <property type="entry name" value="TarS_C1"/>
</dbReference>
<evidence type="ECO:0000256" key="6">
    <source>
        <dbReference type="ARBA" id="ARBA00023136"/>
    </source>
</evidence>
<dbReference type="InterPro" id="IPR007554">
    <property type="entry name" value="Glycerophosphate_synth"/>
</dbReference>
<evidence type="ECO:0000256" key="5">
    <source>
        <dbReference type="ARBA" id="ARBA00022944"/>
    </source>
</evidence>
<keyword evidence="9" id="KW-1185">Reference proteome</keyword>
<dbReference type="Gene3D" id="3.40.50.12580">
    <property type="match status" value="2"/>
</dbReference>
<keyword evidence="6" id="KW-0472">Membrane</keyword>
<reference evidence="8 9" key="1">
    <citation type="submission" date="2021-01" db="EMBL/GenBank/DDBJ databases">
        <title>Genomic Encyclopedia of Type Strains, Phase IV (KMG-IV): sequencing the most valuable type-strain genomes for metagenomic binning, comparative biology and taxonomic classification.</title>
        <authorList>
            <person name="Goeker M."/>
        </authorList>
    </citation>
    <scope>NUCLEOTIDE SEQUENCE [LARGE SCALE GENOMIC DNA]</scope>
    <source>
        <strain evidence="8 9">DSM 28236</strain>
    </source>
</reference>
<gene>
    <name evidence="8" type="ORF">JOD45_002280</name>
</gene>
<organism evidence="8 9">
    <name type="scientific">Scopulibacillus daqui</name>
    <dbReference type="NCBI Taxonomy" id="1469162"/>
    <lineage>
        <taxon>Bacteria</taxon>
        <taxon>Bacillati</taxon>
        <taxon>Bacillota</taxon>
        <taxon>Bacilli</taxon>
        <taxon>Bacillales</taxon>
        <taxon>Sporolactobacillaceae</taxon>
        <taxon>Scopulibacillus</taxon>
    </lineage>
</organism>
<dbReference type="Pfam" id="PF18674">
    <property type="entry name" value="TarS_C1"/>
    <property type="match status" value="1"/>
</dbReference>
<dbReference type="PANTHER" id="PTHR37316:SF3">
    <property type="entry name" value="TEICHOIC ACID GLYCEROL-PHOSPHATE TRANSFERASE"/>
    <property type="match status" value="1"/>
</dbReference>
<comment type="caution">
    <text evidence="8">The sequence shown here is derived from an EMBL/GenBank/DDBJ whole genome shotgun (WGS) entry which is preliminary data.</text>
</comment>
<keyword evidence="5" id="KW-0777">Teichoic acid biosynthesis</keyword>
<evidence type="ECO:0000256" key="4">
    <source>
        <dbReference type="ARBA" id="ARBA00022679"/>
    </source>
</evidence>
<dbReference type="InterPro" id="IPR043149">
    <property type="entry name" value="TagF_N"/>
</dbReference>
<evidence type="ECO:0000313" key="9">
    <source>
        <dbReference type="Proteomes" id="UP000808914"/>
    </source>
</evidence>
<dbReference type="InterPro" id="IPR051612">
    <property type="entry name" value="Teichoic_Acid_Biosynth"/>
</dbReference>
<dbReference type="SUPFAM" id="SSF53756">
    <property type="entry name" value="UDP-Glycosyltransferase/glycogen phosphorylase"/>
    <property type="match status" value="2"/>
</dbReference>
<evidence type="ECO:0000256" key="2">
    <source>
        <dbReference type="ARBA" id="ARBA00010488"/>
    </source>
</evidence>
<proteinExistence type="inferred from homology"/>
<dbReference type="Proteomes" id="UP000808914">
    <property type="component" value="Unassembled WGS sequence"/>
</dbReference>
<dbReference type="EC" id="2.7.8.12" evidence="8"/>
<accession>A0ABS2Q187</accession>
<evidence type="ECO:0000256" key="1">
    <source>
        <dbReference type="ARBA" id="ARBA00004202"/>
    </source>
</evidence>
<dbReference type="EMBL" id="JAFBER010000015">
    <property type="protein sequence ID" value="MBM7646055.1"/>
    <property type="molecule type" value="Genomic_DNA"/>
</dbReference>
<evidence type="ECO:0000256" key="3">
    <source>
        <dbReference type="ARBA" id="ARBA00022475"/>
    </source>
</evidence>